<organism evidence="1 2">
    <name type="scientific">Hyaloscypha bicolor E</name>
    <dbReference type="NCBI Taxonomy" id="1095630"/>
    <lineage>
        <taxon>Eukaryota</taxon>
        <taxon>Fungi</taxon>
        <taxon>Dikarya</taxon>
        <taxon>Ascomycota</taxon>
        <taxon>Pezizomycotina</taxon>
        <taxon>Leotiomycetes</taxon>
        <taxon>Helotiales</taxon>
        <taxon>Hyaloscyphaceae</taxon>
        <taxon>Hyaloscypha</taxon>
        <taxon>Hyaloscypha bicolor</taxon>
    </lineage>
</organism>
<dbReference type="InterPro" id="IPR036291">
    <property type="entry name" value="NAD(P)-bd_dom_sf"/>
</dbReference>
<dbReference type="STRING" id="1095630.A0A2J6TGR6"/>
<evidence type="ECO:0000313" key="1">
    <source>
        <dbReference type="EMBL" id="PMD62210.1"/>
    </source>
</evidence>
<dbReference type="EMBL" id="KZ613783">
    <property type="protein sequence ID" value="PMD62210.1"/>
    <property type="molecule type" value="Genomic_DNA"/>
</dbReference>
<accession>A0A2J6TGR6</accession>
<keyword evidence="2" id="KW-1185">Reference proteome</keyword>
<dbReference type="GeneID" id="36587801"/>
<dbReference type="InParanoid" id="A0A2J6TGR6"/>
<dbReference type="AlphaFoldDB" id="A0A2J6TGR6"/>
<proteinExistence type="predicted"/>
<dbReference type="OrthoDB" id="1933717at2759"/>
<dbReference type="Gene3D" id="3.40.50.720">
    <property type="entry name" value="NAD(P)-binding Rossmann-like Domain"/>
    <property type="match status" value="1"/>
</dbReference>
<reference evidence="1 2" key="1">
    <citation type="submission" date="2016-04" db="EMBL/GenBank/DDBJ databases">
        <title>A degradative enzymes factory behind the ericoid mycorrhizal symbiosis.</title>
        <authorList>
            <consortium name="DOE Joint Genome Institute"/>
            <person name="Martino E."/>
            <person name="Morin E."/>
            <person name="Grelet G."/>
            <person name="Kuo A."/>
            <person name="Kohler A."/>
            <person name="Daghino S."/>
            <person name="Barry K."/>
            <person name="Choi C."/>
            <person name="Cichocki N."/>
            <person name="Clum A."/>
            <person name="Copeland A."/>
            <person name="Hainaut M."/>
            <person name="Haridas S."/>
            <person name="Labutti K."/>
            <person name="Lindquist E."/>
            <person name="Lipzen A."/>
            <person name="Khouja H.-R."/>
            <person name="Murat C."/>
            <person name="Ohm R."/>
            <person name="Olson A."/>
            <person name="Spatafora J."/>
            <person name="Veneault-Fourrey C."/>
            <person name="Henrissat B."/>
            <person name="Grigoriev I."/>
            <person name="Martin F."/>
            <person name="Perotto S."/>
        </authorList>
    </citation>
    <scope>NUCLEOTIDE SEQUENCE [LARGE SCALE GENOMIC DNA]</scope>
    <source>
        <strain evidence="1 2">E</strain>
    </source>
</reference>
<protein>
    <submittedName>
        <fullName evidence="1">Uncharacterized protein</fullName>
    </submittedName>
</protein>
<gene>
    <name evidence="1" type="ORF">K444DRAFT_610319</name>
</gene>
<dbReference type="RefSeq" id="XP_024739114.1">
    <property type="nucleotide sequence ID" value="XM_024879724.1"/>
</dbReference>
<sequence>MSFNLSKYALNTLCESISVYYHEKAGVCCYALGPGDVTTPGSENHPGEIWKQTLTDDPGICGGFCVWLTSERRDWLSGRYVIASWDVEKLEANKDDIIIEDNLKFRMVV</sequence>
<evidence type="ECO:0000313" key="2">
    <source>
        <dbReference type="Proteomes" id="UP000235371"/>
    </source>
</evidence>
<dbReference type="Proteomes" id="UP000235371">
    <property type="component" value="Unassembled WGS sequence"/>
</dbReference>
<dbReference type="SUPFAM" id="SSF51735">
    <property type="entry name" value="NAD(P)-binding Rossmann-fold domains"/>
    <property type="match status" value="1"/>
</dbReference>
<name>A0A2J6TGR6_9HELO</name>